<accession>A0A8S9H5H2</accession>
<dbReference type="EMBL" id="QGKY02002305">
    <property type="protein sequence ID" value="KAF2531414.1"/>
    <property type="molecule type" value="Genomic_DNA"/>
</dbReference>
<dbReference type="AlphaFoldDB" id="A0A8S9H5H2"/>
<organism evidence="2 3">
    <name type="scientific">Brassica cretica</name>
    <name type="common">Mustard</name>
    <dbReference type="NCBI Taxonomy" id="69181"/>
    <lineage>
        <taxon>Eukaryota</taxon>
        <taxon>Viridiplantae</taxon>
        <taxon>Streptophyta</taxon>
        <taxon>Embryophyta</taxon>
        <taxon>Tracheophyta</taxon>
        <taxon>Spermatophyta</taxon>
        <taxon>Magnoliopsida</taxon>
        <taxon>eudicotyledons</taxon>
        <taxon>Gunneridae</taxon>
        <taxon>Pentapetalae</taxon>
        <taxon>rosids</taxon>
        <taxon>malvids</taxon>
        <taxon>Brassicales</taxon>
        <taxon>Brassicaceae</taxon>
        <taxon>Brassiceae</taxon>
        <taxon>Brassica</taxon>
    </lineage>
</organism>
<name>A0A8S9H5H2_BRACR</name>
<sequence length="136" mass="15152">MIVLKMIILKPFIFVVWKVFVFGEIHNGCFYIERAANIGDEKEIVMSALIFVCSGLPESGVDVLDNGIADWNNNLNVELGIVHYHNEAPDGFGCGDVADLLQLNMQTMAKKPPLQSHEKALRKRQCMCCQQGQGRG</sequence>
<evidence type="ECO:0000313" key="3">
    <source>
        <dbReference type="Proteomes" id="UP000712281"/>
    </source>
</evidence>
<protein>
    <submittedName>
        <fullName evidence="2">Uncharacterized protein</fullName>
    </submittedName>
</protein>
<proteinExistence type="predicted"/>
<evidence type="ECO:0000313" key="2">
    <source>
        <dbReference type="EMBL" id="KAF2552376.1"/>
    </source>
</evidence>
<evidence type="ECO:0000313" key="1">
    <source>
        <dbReference type="EMBL" id="KAF2531414.1"/>
    </source>
</evidence>
<gene>
    <name evidence="2" type="ORF">F2Q68_00036984</name>
    <name evidence="1" type="ORF">F2Q70_00032623</name>
</gene>
<dbReference type="EMBL" id="QGKW02001988">
    <property type="protein sequence ID" value="KAF2552376.1"/>
    <property type="molecule type" value="Genomic_DNA"/>
</dbReference>
<dbReference type="Proteomes" id="UP000712281">
    <property type="component" value="Unassembled WGS sequence"/>
</dbReference>
<reference evidence="2" key="1">
    <citation type="submission" date="2019-12" db="EMBL/GenBank/DDBJ databases">
        <title>Genome sequencing and annotation of Brassica cretica.</title>
        <authorList>
            <person name="Studholme D.J."/>
            <person name="Sarris P.F."/>
        </authorList>
    </citation>
    <scope>NUCLEOTIDE SEQUENCE</scope>
    <source>
        <strain evidence="2">PFS-001/15</strain>
        <strain evidence="1">PFS-102/07</strain>
        <tissue evidence="2">Leaf</tissue>
    </source>
</reference>
<comment type="caution">
    <text evidence="2">The sequence shown here is derived from an EMBL/GenBank/DDBJ whole genome shotgun (WGS) entry which is preliminary data.</text>
</comment>